<reference evidence="2" key="1">
    <citation type="submission" date="2003-06" db="EMBL/GenBank/DDBJ databases">
        <title>The complete genome sequence of Haemophilus ducreyi.</title>
        <authorList>
            <person name="Munson R.S. Jr."/>
            <person name="Ray W.C."/>
            <person name="Mahairas G."/>
            <person name="Sabo P."/>
            <person name="Mungur R."/>
            <person name="Johnson L."/>
            <person name="Nguyen D."/>
            <person name="Wang J."/>
            <person name="Forst C."/>
            <person name="Hood L."/>
        </authorList>
    </citation>
    <scope>NUCLEOTIDE SEQUENCE [LARGE SCALE GENOMIC DNA]</scope>
    <source>
        <strain evidence="2">35000HP / ATCC 700724</strain>
    </source>
</reference>
<gene>
    <name evidence="1" type="ordered locus">HD_0158</name>
</gene>
<protein>
    <submittedName>
        <fullName evidence="1">Uncharacterized protein</fullName>
    </submittedName>
</protein>
<proteinExistence type="predicted"/>
<accession>Q7VPC8</accession>
<organism evidence="1 2">
    <name type="scientific">Haemophilus ducreyi (strain 35000HP / ATCC 700724)</name>
    <dbReference type="NCBI Taxonomy" id="233412"/>
    <lineage>
        <taxon>Bacteria</taxon>
        <taxon>Pseudomonadati</taxon>
        <taxon>Pseudomonadota</taxon>
        <taxon>Gammaproteobacteria</taxon>
        <taxon>Pasteurellales</taxon>
        <taxon>Pasteurellaceae</taxon>
        <taxon>Haemophilus</taxon>
    </lineage>
</organism>
<name>Q7VPC8_HAEDU</name>
<sequence>MVSNSRPLRGGAYYLNGISPFVTVFVTDFANQQTISV</sequence>
<dbReference type="EMBL" id="AE017143">
    <property type="protein sequence ID" value="AAP95153.1"/>
    <property type="molecule type" value="Genomic_DNA"/>
</dbReference>
<dbReference type="Proteomes" id="UP000001022">
    <property type="component" value="Chromosome"/>
</dbReference>
<dbReference type="HOGENOM" id="CLU_3344260_0_0_6"/>
<evidence type="ECO:0000313" key="1">
    <source>
        <dbReference type="EMBL" id="AAP95153.1"/>
    </source>
</evidence>
<keyword evidence="2" id="KW-1185">Reference proteome</keyword>
<dbReference type="AlphaFoldDB" id="Q7VPC8"/>
<evidence type="ECO:0000313" key="2">
    <source>
        <dbReference type="Proteomes" id="UP000001022"/>
    </source>
</evidence>
<dbReference type="KEGG" id="hdu:HD_0158"/>